<dbReference type="EMBL" id="JAIWYP010000009">
    <property type="protein sequence ID" value="KAH3769053.1"/>
    <property type="molecule type" value="Genomic_DNA"/>
</dbReference>
<evidence type="ECO:0000256" key="2">
    <source>
        <dbReference type="SAM" id="SignalP"/>
    </source>
</evidence>
<keyword evidence="4" id="KW-1185">Reference proteome</keyword>
<organism evidence="3 4">
    <name type="scientific">Dreissena polymorpha</name>
    <name type="common">Zebra mussel</name>
    <name type="synonym">Mytilus polymorpha</name>
    <dbReference type="NCBI Taxonomy" id="45954"/>
    <lineage>
        <taxon>Eukaryota</taxon>
        <taxon>Metazoa</taxon>
        <taxon>Spiralia</taxon>
        <taxon>Lophotrochozoa</taxon>
        <taxon>Mollusca</taxon>
        <taxon>Bivalvia</taxon>
        <taxon>Autobranchia</taxon>
        <taxon>Heteroconchia</taxon>
        <taxon>Euheterodonta</taxon>
        <taxon>Imparidentia</taxon>
        <taxon>Neoheterodontei</taxon>
        <taxon>Myida</taxon>
        <taxon>Dreissenoidea</taxon>
        <taxon>Dreissenidae</taxon>
        <taxon>Dreissena</taxon>
    </lineage>
</organism>
<feature type="region of interest" description="Disordered" evidence="1">
    <location>
        <begin position="65"/>
        <end position="91"/>
    </location>
</feature>
<protein>
    <submittedName>
        <fullName evidence="3">Uncharacterized protein</fullName>
    </submittedName>
</protein>
<feature type="chain" id="PRO_5038363031" evidence="2">
    <location>
        <begin position="18"/>
        <end position="91"/>
    </location>
</feature>
<evidence type="ECO:0000256" key="1">
    <source>
        <dbReference type="SAM" id="MobiDB-lite"/>
    </source>
</evidence>
<proteinExistence type="predicted"/>
<sequence length="91" mass="10022">MNFWRLATLCELCSTAAINDTSDQGRVNDKAIGSLMRYKYFVGLRNGSLSTHKLAKQSTELVPHPASLAVDGNPSIPDMDCAHTNNKPDDW</sequence>
<reference evidence="3" key="2">
    <citation type="submission" date="2020-11" db="EMBL/GenBank/DDBJ databases">
        <authorList>
            <person name="McCartney M.A."/>
            <person name="Auch B."/>
            <person name="Kono T."/>
            <person name="Mallez S."/>
            <person name="Becker A."/>
            <person name="Gohl D.M."/>
            <person name="Silverstein K.A.T."/>
            <person name="Koren S."/>
            <person name="Bechman K.B."/>
            <person name="Herman A."/>
            <person name="Abrahante J.E."/>
            <person name="Garbe J."/>
        </authorList>
    </citation>
    <scope>NUCLEOTIDE SEQUENCE</scope>
    <source>
        <strain evidence="3">Duluth1</strain>
        <tissue evidence="3">Whole animal</tissue>
    </source>
</reference>
<dbReference type="AlphaFoldDB" id="A0A9D4IEG1"/>
<dbReference type="Proteomes" id="UP000828390">
    <property type="component" value="Unassembled WGS sequence"/>
</dbReference>
<gene>
    <name evidence="3" type="ORF">DPMN_170300</name>
</gene>
<reference evidence="3" key="1">
    <citation type="journal article" date="2019" name="bioRxiv">
        <title>The Genome of the Zebra Mussel, Dreissena polymorpha: A Resource for Invasive Species Research.</title>
        <authorList>
            <person name="McCartney M.A."/>
            <person name="Auch B."/>
            <person name="Kono T."/>
            <person name="Mallez S."/>
            <person name="Zhang Y."/>
            <person name="Obille A."/>
            <person name="Becker A."/>
            <person name="Abrahante J.E."/>
            <person name="Garbe J."/>
            <person name="Badalamenti J.P."/>
            <person name="Herman A."/>
            <person name="Mangelson H."/>
            <person name="Liachko I."/>
            <person name="Sullivan S."/>
            <person name="Sone E.D."/>
            <person name="Koren S."/>
            <person name="Silverstein K.A.T."/>
            <person name="Beckman K.B."/>
            <person name="Gohl D.M."/>
        </authorList>
    </citation>
    <scope>NUCLEOTIDE SEQUENCE</scope>
    <source>
        <strain evidence="3">Duluth1</strain>
        <tissue evidence="3">Whole animal</tissue>
    </source>
</reference>
<name>A0A9D4IEG1_DREPO</name>
<accession>A0A9D4IEG1</accession>
<evidence type="ECO:0000313" key="4">
    <source>
        <dbReference type="Proteomes" id="UP000828390"/>
    </source>
</evidence>
<keyword evidence="2" id="KW-0732">Signal</keyword>
<comment type="caution">
    <text evidence="3">The sequence shown here is derived from an EMBL/GenBank/DDBJ whole genome shotgun (WGS) entry which is preliminary data.</text>
</comment>
<feature type="signal peptide" evidence="2">
    <location>
        <begin position="1"/>
        <end position="17"/>
    </location>
</feature>
<evidence type="ECO:0000313" key="3">
    <source>
        <dbReference type="EMBL" id="KAH3769053.1"/>
    </source>
</evidence>